<feature type="compositionally biased region" description="Basic and acidic residues" evidence="1">
    <location>
        <begin position="148"/>
        <end position="158"/>
    </location>
</feature>
<dbReference type="InParanoid" id="Q5BB49"/>
<dbReference type="SUPFAM" id="SSF54928">
    <property type="entry name" value="RNA-binding domain, RBD"/>
    <property type="match status" value="1"/>
</dbReference>
<accession>Q5BB49</accession>
<protein>
    <submittedName>
        <fullName evidence="3">SAP domain protein (AFU_orthologue AFUA_5G07240)</fullName>
    </submittedName>
</protein>
<feature type="compositionally biased region" description="Basic and acidic residues" evidence="1">
    <location>
        <begin position="615"/>
        <end position="624"/>
    </location>
</feature>
<gene>
    <name evidence="3" type="ORF">ANIA_02231</name>
</gene>
<keyword evidence="4" id="KW-1185">Reference proteome</keyword>
<feature type="compositionally biased region" description="Basic and acidic residues" evidence="1">
    <location>
        <begin position="202"/>
        <end position="216"/>
    </location>
</feature>
<dbReference type="KEGG" id="ani:ANIA_02231"/>
<reference evidence="4" key="1">
    <citation type="journal article" date="2005" name="Nature">
        <title>Sequencing of Aspergillus nidulans and comparative analysis with A. fumigatus and A. oryzae.</title>
        <authorList>
            <person name="Galagan J.E."/>
            <person name="Calvo S.E."/>
            <person name="Cuomo C."/>
            <person name="Ma L.J."/>
            <person name="Wortman J.R."/>
            <person name="Batzoglou S."/>
            <person name="Lee S.I."/>
            <person name="Basturkmen M."/>
            <person name="Spevak C.C."/>
            <person name="Clutterbuck J."/>
            <person name="Kapitonov V."/>
            <person name="Jurka J."/>
            <person name="Scazzocchio C."/>
            <person name="Farman M."/>
            <person name="Butler J."/>
            <person name="Purcell S."/>
            <person name="Harris S."/>
            <person name="Braus G.H."/>
            <person name="Draht O."/>
            <person name="Busch S."/>
            <person name="D'Enfert C."/>
            <person name="Bouchier C."/>
            <person name="Goldman G.H."/>
            <person name="Bell-Pedersen D."/>
            <person name="Griffiths-Jones S."/>
            <person name="Doonan J.H."/>
            <person name="Yu J."/>
            <person name="Vienken K."/>
            <person name="Pain A."/>
            <person name="Freitag M."/>
            <person name="Selker E.U."/>
            <person name="Archer D.B."/>
            <person name="Penalva M.A."/>
            <person name="Oakley B.R."/>
            <person name="Momany M."/>
            <person name="Tanaka T."/>
            <person name="Kumagai T."/>
            <person name="Asai K."/>
            <person name="Machida M."/>
            <person name="Nierman W.C."/>
            <person name="Denning D.W."/>
            <person name="Caddick M."/>
            <person name="Hynes M."/>
            <person name="Paoletti M."/>
            <person name="Fischer R."/>
            <person name="Miller B."/>
            <person name="Dyer P."/>
            <person name="Sachs M.S."/>
            <person name="Osmani S.A."/>
            <person name="Birren B.W."/>
        </authorList>
    </citation>
    <scope>NUCLEOTIDE SEQUENCE [LARGE SCALE GENOMIC DNA]</scope>
    <source>
        <strain evidence="4">FGSC A4 / ATCC 38163 / CBS 112.46 / NRRL 194 / M139</strain>
    </source>
</reference>
<dbReference type="OrthoDB" id="5348404at2759"/>
<dbReference type="InterPro" id="IPR036361">
    <property type="entry name" value="SAP_dom_sf"/>
</dbReference>
<organism evidence="3 4">
    <name type="scientific">Emericella nidulans (strain FGSC A4 / ATCC 38163 / CBS 112.46 / NRRL 194 / M139)</name>
    <name type="common">Aspergillus nidulans</name>
    <dbReference type="NCBI Taxonomy" id="227321"/>
    <lineage>
        <taxon>Eukaryota</taxon>
        <taxon>Fungi</taxon>
        <taxon>Dikarya</taxon>
        <taxon>Ascomycota</taxon>
        <taxon>Pezizomycotina</taxon>
        <taxon>Eurotiomycetes</taxon>
        <taxon>Eurotiomycetidae</taxon>
        <taxon>Eurotiales</taxon>
        <taxon>Aspergillaceae</taxon>
        <taxon>Aspergillus</taxon>
        <taxon>Aspergillus subgen. Nidulantes</taxon>
    </lineage>
</organism>
<feature type="region of interest" description="Disordered" evidence="1">
    <location>
        <begin position="485"/>
        <end position="526"/>
    </location>
</feature>
<dbReference type="RefSeq" id="XP_659835.1">
    <property type="nucleotide sequence ID" value="XM_654743.1"/>
</dbReference>
<dbReference type="InterPro" id="IPR003034">
    <property type="entry name" value="SAP_dom"/>
</dbReference>
<dbReference type="PANTHER" id="PTHR47031">
    <property type="entry name" value="SAP DNA-BINDING DOMAIN-CONTAINING PROTEIN"/>
    <property type="match status" value="1"/>
</dbReference>
<dbReference type="SUPFAM" id="SSF68906">
    <property type="entry name" value="SAP domain"/>
    <property type="match status" value="1"/>
</dbReference>
<dbReference type="InterPro" id="IPR034257">
    <property type="entry name" value="Acinus_RRM"/>
</dbReference>
<evidence type="ECO:0000256" key="1">
    <source>
        <dbReference type="SAM" id="MobiDB-lite"/>
    </source>
</evidence>
<feature type="compositionally biased region" description="Basic and acidic residues" evidence="1">
    <location>
        <begin position="261"/>
        <end position="274"/>
    </location>
</feature>
<name>Q5BB49_EMENI</name>
<feature type="compositionally biased region" description="Polar residues" evidence="1">
    <location>
        <begin position="123"/>
        <end position="135"/>
    </location>
</feature>
<dbReference type="PANTHER" id="PTHR47031:SF3">
    <property type="entry name" value="SAP DOMAIN-CONTAINING PROTEIN"/>
    <property type="match status" value="1"/>
</dbReference>
<dbReference type="Pfam" id="PF02037">
    <property type="entry name" value="SAP"/>
    <property type="match status" value="1"/>
</dbReference>
<dbReference type="STRING" id="227321.Q5BB49"/>
<evidence type="ECO:0000313" key="4">
    <source>
        <dbReference type="Proteomes" id="UP000000560"/>
    </source>
</evidence>
<dbReference type="OMA" id="SKCFVAY"/>
<dbReference type="GO" id="GO:0003676">
    <property type="term" value="F:nucleic acid binding"/>
    <property type="evidence" value="ECO:0007669"/>
    <property type="project" value="InterPro"/>
</dbReference>
<feature type="domain" description="SAP" evidence="2">
    <location>
        <begin position="3"/>
        <end position="37"/>
    </location>
</feature>
<feature type="compositionally biased region" description="Basic and acidic residues" evidence="1">
    <location>
        <begin position="166"/>
        <end position="179"/>
    </location>
</feature>
<dbReference type="AlphaFoldDB" id="Q5BB49"/>
<evidence type="ECO:0000259" key="2">
    <source>
        <dbReference type="Pfam" id="PF02037"/>
    </source>
</evidence>
<feature type="compositionally biased region" description="Low complexity" evidence="1">
    <location>
        <begin position="86"/>
        <end position="98"/>
    </location>
</feature>
<proteinExistence type="predicted"/>
<dbReference type="GeneID" id="2874622"/>
<reference evidence="4" key="2">
    <citation type="journal article" date="2009" name="Fungal Genet. Biol.">
        <title>The 2008 update of the Aspergillus nidulans genome annotation: a community effort.</title>
        <authorList>
            <person name="Wortman J.R."/>
            <person name="Gilsenan J.M."/>
            <person name="Joardar V."/>
            <person name="Deegan J."/>
            <person name="Clutterbuck J."/>
            <person name="Andersen M.R."/>
            <person name="Archer D."/>
            <person name="Bencina M."/>
            <person name="Braus G."/>
            <person name="Coutinho P."/>
            <person name="von Dohren H."/>
            <person name="Doonan J."/>
            <person name="Driessen A.J."/>
            <person name="Durek P."/>
            <person name="Espeso E."/>
            <person name="Fekete E."/>
            <person name="Flipphi M."/>
            <person name="Estrada C.G."/>
            <person name="Geysens S."/>
            <person name="Goldman G."/>
            <person name="de Groot P.W."/>
            <person name="Hansen K."/>
            <person name="Harris S.D."/>
            <person name="Heinekamp T."/>
            <person name="Helmstaedt K."/>
            <person name="Henrissat B."/>
            <person name="Hofmann G."/>
            <person name="Homan T."/>
            <person name="Horio T."/>
            <person name="Horiuchi H."/>
            <person name="James S."/>
            <person name="Jones M."/>
            <person name="Karaffa L."/>
            <person name="Karanyi Z."/>
            <person name="Kato M."/>
            <person name="Keller N."/>
            <person name="Kelly D.E."/>
            <person name="Kiel J.A."/>
            <person name="Kim J.M."/>
            <person name="van der Klei I.J."/>
            <person name="Klis F.M."/>
            <person name="Kovalchuk A."/>
            <person name="Krasevec N."/>
            <person name="Kubicek C.P."/>
            <person name="Liu B."/>
            <person name="Maccabe A."/>
            <person name="Meyer V."/>
            <person name="Mirabito P."/>
            <person name="Miskei M."/>
            <person name="Mos M."/>
            <person name="Mullins J."/>
            <person name="Nelson D.R."/>
            <person name="Nielsen J."/>
            <person name="Oakley B.R."/>
            <person name="Osmani S.A."/>
            <person name="Pakula T."/>
            <person name="Paszewski A."/>
            <person name="Paulsen I."/>
            <person name="Pilsyk S."/>
            <person name="Pocsi I."/>
            <person name="Punt P.J."/>
            <person name="Ram A.F."/>
            <person name="Ren Q."/>
            <person name="Robellet X."/>
            <person name="Robson G."/>
            <person name="Seiboth B."/>
            <person name="van Solingen P."/>
            <person name="Specht T."/>
            <person name="Sun J."/>
            <person name="Taheri-Talesh N."/>
            <person name="Takeshita N."/>
            <person name="Ussery D."/>
            <person name="vanKuyk P.A."/>
            <person name="Visser H."/>
            <person name="van de Vondervoort P.J."/>
            <person name="de Vries R.P."/>
            <person name="Walton J."/>
            <person name="Xiang X."/>
            <person name="Xiong Y."/>
            <person name="Zeng A.P."/>
            <person name="Brandt B.W."/>
            <person name="Cornell M.J."/>
            <person name="van den Hondel C.A."/>
            <person name="Visser J."/>
            <person name="Oliver S.G."/>
            <person name="Turner G."/>
        </authorList>
    </citation>
    <scope>GENOME REANNOTATION</scope>
    <source>
        <strain evidence="4">FGSC A4 / ATCC 38163 / CBS 112.46 / NRRL 194 / M139</strain>
    </source>
</reference>
<dbReference type="VEuPathDB" id="FungiDB:AN2231"/>
<feature type="region of interest" description="Disordered" evidence="1">
    <location>
        <begin position="37"/>
        <end position="344"/>
    </location>
</feature>
<dbReference type="CDD" id="cd12432">
    <property type="entry name" value="RRM_ACINU"/>
    <property type="match status" value="1"/>
</dbReference>
<dbReference type="Proteomes" id="UP000000560">
    <property type="component" value="Chromosome VII"/>
</dbReference>
<sequence length="624" mass="68173">MTDYSTWKVTDLKAELKRRGIPQTGLRLKKEIIEKLEAEDTKGSAGGVQEATTAEPERDGQETSQPGEPGEPETPIATEKADDDGAQTQDTAAAPAAQSEPTVAEEKLNGLITQTSPPKPDGSTGQPSQHSQAQEPQAEADESQQSNKESDASAKEPEAEIATQPAEEKAEEKETRTNVEDESQTEALSKPVEQAPGTTDEAEPKIVQDGGKKTEPTDTQVAALGAQTPGVNTGLSTPLPAEELIDDVRKRKRRSQSPAPHLEEVARKKAKSAEKSALPTPDESISASHDDMQQPPVQSPTPEGKSPETPAKKNTPQKQDVRFKGLFNSIGPERTRPPQPPVDTEMEDVTVEPALHAATAALYIDGLMRPLQPAALKNHLLSVASPPGESPNPDLIVDFYLDPIKTHCFVTFVDVSTASRARSSLHGTVWPDEKNRKSLFVDFIPEHKVQDWIRMEEDARGQRGRPPRWEVKYKRGDEVEAILEQIDPENAGTHTSRGSAPIELSQPTDRRPNGPSETGTGSLPAQGFESLDQLFESTTTKPKLFYLPVPRAVADRRLDRFDDLLRKGSFPRRGGDETRKYSFVDDDSFVDLGPEFAGRGRGAARGRGRGGAFVDSRRDRRDWD</sequence>
<dbReference type="InterPro" id="IPR035979">
    <property type="entry name" value="RBD_domain_sf"/>
</dbReference>
<dbReference type="EMBL" id="BN001307">
    <property type="protein sequence ID" value="CBF86430.1"/>
    <property type="molecule type" value="Genomic_DNA"/>
</dbReference>
<dbReference type="eggNOG" id="ENOG502S2D0">
    <property type="taxonomic scope" value="Eukaryota"/>
</dbReference>
<dbReference type="HOGENOM" id="CLU_016396_0_0_1"/>
<accession>C8VMS3</accession>
<evidence type="ECO:0000313" key="3">
    <source>
        <dbReference type="EMBL" id="CBF86430.1"/>
    </source>
</evidence>
<feature type="region of interest" description="Disordered" evidence="1">
    <location>
        <begin position="596"/>
        <end position="624"/>
    </location>
</feature>
<dbReference type="Gene3D" id="1.10.720.30">
    <property type="entry name" value="SAP domain"/>
    <property type="match status" value="1"/>
</dbReference>